<dbReference type="Proteomes" id="UP000266841">
    <property type="component" value="Unassembled WGS sequence"/>
</dbReference>
<dbReference type="InterPro" id="IPR036412">
    <property type="entry name" value="HAD-like_sf"/>
</dbReference>
<organism evidence="14 15">
    <name type="scientific">Thalassiosira oceanica</name>
    <name type="common">Marine diatom</name>
    <dbReference type="NCBI Taxonomy" id="159749"/>
    <lineage>
        <taxon>Eukaryota</taxon>
        <taxon>Sar</taxon>
        <taxon>Stramenopiles</taxon>
        <taxon>Ochrophyta</taxon>
        <taxon>Bacillariophyta</taxon>
        <taxon>Coscinodiscophyceae</taxon>
        <taxon>Thalassiosirophycidae</taxon>
        <taxon>Thalassiosirales</taxon>
        <taxon>Thalassiosiraceae</taxon>
        <taxon>Thalassiosira</taxon>
    </lineage>
</organism>
<comment type="similarity">
    <text evidence="2">Belongs to the ISN1 family.</text>
</comment>
<evidence type="ECO:0000256" key="2">
    <source>
        <dbReference type="ARBA" id="ARBA00005307"/>
    </source>
</evidence>
<feature type="compositionally biased region" description="Polar residues" evidence="13">
    <location>
        <begin position="578"/>
        <end position="588"/>
    </location>
</feature>
<dbReference type="AlphaFoldDB" id="K0SCA6"/>
<evidence type="ECO:0000256" key="11">
    <source>
        <dbReference type="ARBA" id="ARBA00023080"/>
    </source>
</evidence>
<dbReference type="OrthoDB" id="185373at2759"/>
<feature type="region of interest" description="Disordered" evidence="13">
    <location>
        <begin position="1"/>
        <end position="21"/>
    </location>
</feature>
<dbReference type="GO" id="GO:0005524">
    <property type="term" value="F:ATP binding"/>
    <property type="evidence" value="ECO:0007669"/>
    <property type="project" value="UniProtKB-KW"/>
</dbReference>
<dbReference type="EMBL" id="AGNL01018490">
    <property type="protein sequence ID" value="EJK63000.1"/>
    <property type="molecule type" value="Genomic_DNA"/>
</dbReference>
<dbReference type="GO" id="GO:0000287">
    <property type="term" value="F:magnesium ion binding"/>
    <property type="evidence" value="ECO:0007669"/>
    <property type="project" value="InterPro"/>
</dbReference>
<comment type="subunit">
    <text evidence="3">Homotetramer.</text>
</comment>
<proteinExistence type="inferred from homology"/>
<keyword evidence="7" id="KW-0547">Nucleotide-binding</keyword>
<evidence type="ECO:0000313" key="14">
    <source>
        <dbReference type="EMBL" id="EJK63000.1"/>
    </source>
</evidence>
<dbReference type="GO" id="GO:0071592">
    <property type="term" value="P:nicotinic acid riboside biosynthetic process"/>
    <property type="evidence" value="ECO:0007669"/>
    <property type="project" value="TreeGrafter"/>
</dbReference>
<dbReference type="PANTHER" id="PTHR28213">
    <property type="entry name" value="IMP-SPECIFIC 5'-NUCLEOTIDASE 1"/>
    <property type="match status" value="1"/>
</dbReference>
<protein>
    <recommendedName>
        <fullName evidence="5">IMP-specific 5'-nucleotidase 1</fullName>
        <ecNumber evidence="4">3.1.3.99</ecNumber>
    </recommendedName>
</protein>
<dbReference type="eggNOG" id="ENOG502QR24">
    <property type="taxonomic scope" value="Eukaryota"/>
</dbReference>
<dbReference type="PANTHER" id="PTHR28213:SF1">
    <property type="entry name" value="IMP-SPECIFIC 5'-NUCLEOTIDASE 1"/>
    <property type="match status" value="1"/>
</dbReference>
<keyword evidence="10" id="KW-0460">Magnesium</keyword>
<feature type="compositionally biased region" description="Basic and acidic residues" evidence="13">
    <location>
        <begin position="559"/>
        <end position="569"/>
    </location>
</feature>
<comment type="caution">
    <text evidence="14">The sequence shown here is derived from an EMBL/GenBank/DDBJ whole genome shotgun (WGS) entry which is preliminary data.</text>
</comment>
<gene>
    <name evidence="14" type="ORF">THAOC_16370</name>
</gene>
<reference evidence="14 15" key="1">
    <citation type="journal article" date="2012" name="Genome Biol.">
        <title>Genome and low-iron response of an oceanic diatom adapted to chronic iron limitation.</title>
        <authorList>
            <person name="Lommer M."/>
            <person name="Specht M."/>
            <person name="Roy A.S."/>
            <person name="Kraemer L."/>
            <person name="Andreson R."/>
            <person name="Gutowska M.A."/>
            <person name="Wolf J."/>
            <person name="Bergner S.V."/>
            <person name="Schilhabel M.B."/>
            <person name="Klostermeier U.C."/>
            <person name="Beiko R.G."/>
            <person name="Rosenstiel P."/>
            <person name="Hippler M."/>
            <person name="Laroche J."/>
        </authorList>
    </citation>
    <scope>NUCLEOTIDE SEQUENCE [LARGE SCALE GENOMIC DNA]</scope>
    <source>
        <strain evidence="14 15">CCMP1005</strain>
    </source>
</reference>
<dbReference type="GO" id="GO:0071590">
    <property type="term" value="P:nicotinamide riboside biosynthetic process"/>
    <property type="evidence" value="ECO:0007669"/>
    <property type="project" value="TreeGrafter"/>
</dbReference>
<feature type="compositionally biased region" description="Basic and acidic residues" evidence="13">
    <location>
        <begin position="591"/>
        <end position="600"/>
    </location>
</feature>
<evidence type="ECO:0000256" key="7">
    <source>
        <dbReference type="ARBA" id="ARBA00022741"/>
    </source>
</evidence>
<evidence type="ECO:0000256" key="4">
    <source>
        <dbReference type="ARBA" id="ARBA00012894"/>
    </source>
</evidence>
<feature type="region of interest" description="Disordered" evidence="13">
    <location>
        <begin position="557"/>
        <end position="600"/>
    </location>
</feature>
<keyword evidence="6" id="KW-0479">Metal-binding</keyword>
<dbReference type="GO" id="GO:0009117">
    <property type="term" value="P:nucleotide metabolic process"/>
    <property type="evidence" value="ECO:0007669"/>
    <property type="project" value="UniProtKB-KW"/>
</dbReference>
<comment type="catalytic activity">
    <reaction evidence="12">
        <text>IMP + H2O = inosine + phosphate</text>
        <dbReference type="Rhea" id="RHEA:27718"/>
        <dbReference type="ChEBI" id="CHEBI:15377"/>
        <dbReference type="ChEBI" id="CHEBI:17596"/>
        <dbReference type="ChEBI" id="CHEBI:43474"/>
        <dbReference type="ChEBI" id="CHEBI:58053"/>
        <dbReference type="EC" id="3.1.3.99"/>
    </reaction>
</comment>
<dbReference type="InterPro" id="IPR009453">
    <property type="entry name" value="ISN1"/>
</dbReference>
<sequence>MQRGPFTVTTTDDGKDDGVRGDDALSQTLRIAEPRLMQQHTTQRSTFFNIWLGSRGKLRDRFDDENTMEAVQAEEDCDCTRGNPSRKLAAVGYKRLSLYCAGRNGRKLQVELQIRPPACKQRRNIIMKRGHLFLGPGTELAAGSKFLVQRRGLGGRAHNISTTSDDVVELPIRRIFLSVGYRYSGVAPSKPAGHFRSSRMVRRSSTVLSTSISCSISITVEHVFVGLQIVLAGQGYAAAGFGKRSIYATYPYQIKLNQINDQRASFWSSVWFSQESFRIFSLRSEHEMSEAGKHREPAQSEHAANRAGRFGVYPPRCSLIDVLGFRLSLVVLPIDPTDIRLKEAYHGYYYVVFIAEKELPADASSPGWVDREHEINAHAQLRLGCLGDHRGGRECPRLRVSLSHCWNPYSPLTRNRKTFSHFEQLIDEHRQMTNELVTELNPNSAPGVATVASANLVVPSRLKQLIPGVGTFYTRLPLRKAFEAYNAKYGVTKRKEPQYICISFNEIRQILNLAQVIAMIHPYSEGAPSDEDRSPLTAGSNVAQSVADSRALQAWASETPREDGDGEGSHKRKGSEGSLISNGSNSSPRPHVTERRERSESCAIEEGLSLLEGGFKGPKLLCFDGDQTLYSDGANFEQSPKLAKYLYLLLKHGATIAVVTAAGEFHLSNTIIWGTKASQTQDTSTKARSMNFDSVGCSHTSKSADLERNSAPGSTSLEANVSLSRTTEFPTINLFTTPLGNYLLRLGADFKLNAVREDGPGGWMVTTKYISDSPGNWREGEVKSVLDKAERCFNACMKDQNMRARIIRKRRSVGMIPRVDEKLTREALDEAVLRIQTELENSKINLPFCAFNGGRDAWVDVGNKRVGVQVLQSYLGIPPEETLHIGDQFLNTGNDFAARTVCPCVWITSPEETTYILKTILRFAGIPLTALAPMSDGGNTESKTSRVDFDEAGRRTTIMDVYTGEIIKRPSLGS</sequence>
<name>K0SCA6_THAOC</name>
<evidence type="ECO:0000256" key="13">
    <source>
        <dbReference type="SAM" id="MobiDB-lite"/>
    </source>
</evidence>
<dbReference type="Pfam" id="PF06437">
    <property type="entry name" value="ISN1"/>
    <property type="match status" value="3"/>
</dbReference>
<evidence type="ECO:0000313" key="15">
    <source>
        <dbReference type="Proteomes" id="UP000266841"/>
    </source>
</evidence>
<evidence type="ECO:0000256" key="6">
    <source>
        <dbReference type="ARBA" id="ARBA00022723"/>
    </source>
</evidence>
<dbReference type="GO" id="GO:0006190">
    <property type="term" value="P:inosine salvage"/>
    <property type="evidence" value="ECO:0007669"/>
    <property type="project" value="InterPro"/>
</dbReference>
<keyword evidence="8" id="KW-0378">Hydrolase</keyword>
<feature type="compositionally biased region" description="Basic and acidic residues" evidence="13">
    <location>
        <begin position="12"/>
        <end position="21"/>
    </location>
</feature>
<evidence type="ECO:0000256" key="1">
    <source>
        <dbReference type="ARBA" id="ARBA00001946"/>
    </source>
</evidence>
<keyword evidence="9" id="KW-0067">ATP-binding</keyword>
<evidence type="ECO:0000256" key="12">
    <source>
        <dbReference type="ARBA" id="ARBA00047413"/>
    </source>
</evidence>
<evidence type="ECO:0000256" key="10">
    <source>
        <dbReference type="ARBA" id="ARBA00022842"/>
    </source>
</evidence>
<comment type="cofactor">
    <cofactor evidence="1">
        <name>Mg(2+)</name>
        <dbReference type="ChEBI" id="CHEBI:18420"/>
    </cofactor>
</comment>
<dbReference type="EC" id="3.1.3.99" evidence="4"/>
<dbReference type="SUPFAM" id="SSF56784">
    <property type="entry name" value="HAD-like"/>
    <property type="match status" value="2"/>
</dbReference>
<keyword evidence="15" id="KW-1185">Reference proteome</keyword>
<evidence type="ECO:0000256" key="3">
    <source>
        <dbReference type="ARBA" id="ARBA00011881"/>
    </source>
</evidence>
<evidence type="ECO:0000256" key="9">
    <source>
        <dbReference type="ARBA" id="ARBA00022840"/>
    </source>
</evidence>
<evidence type="ECO:0000256" key="5">
    <source>
        <dbReference type="ARBA" id="ARBA00015544"/>
    </source>
</evidence>
<keyword evidence="11" id="KW-0546">Nucleotide metabolism</keyword>
<accession>K0SCA6</accession>
<dbReference type="GO" id="GO:0008253">
    <property type="term" value="F:5'-nucleotidase activity"/>
    <property type="evidence" value="ECO:0007669"/>
    <property type="project" value="InterPro"/>
</dbReference>
<evidence type="ECO:0000256" key="8">
    <source>
        <dbReference type="ARBA" id="ARBA00022801"/>
    </source>
</evidence>